<organism evidence="1 2">
    <name type="scientific">Boletus reticuloceps</name>
    <dbReference type="NCBI Taxonomy" id="495285"/>
    <lineage>
        <taxon>Eukaryota</taxon>
        <taxon>Fungi</taxon>
        <taxon>Dikarya</taxon>
        <taxon>Basidiomycota</taxon>
        <taxon>Agaricomycotina</taxon>
        <taxon>Agaricomycetes</taxon>
        <taxon>Agaricomycetidae</taxon>
        <taxon>Boletales</taxon>
        <taxon>Boletineae</taxon>
        <taxon>Boletaceae</taxon>
        <taxon>Boletoideae</taxon>
        <taxon>Boletus</taxon>
    </lineage>
</organism>
<protein>
    <submittedName>
        <fullName evidence="1">Uncharacterized protein</fullName>
    </submittedName>
</protein>
<proteinExistence type="predicted"/>
<dbReference type="OrthoDB" id="3182339at2759"/>
<dbReference type="Proteomes" id="UP000683000">
    <property type="component" value="Unassembled WGS sequence"/>
</dbReference>
<sequence length="228" mass="25683">MEADLIPKLILIPHGDSVYRNVDNIYVRYGSSGPVRYYTYQVDRELGCLKGIVSMSLKSRLYLARLHALTSSGCRPDPLTGRTGVEEAISLIWLAGTRDGVEKCWCFELKSSLIHFASAKIQHQDRHACNLLSAVDALQQEAHLFPFSEVTVAAGAQNLLFQSLDQLLLDRPPPNLLARADRLPRHNGPGYHHPCPDIDLLRQLFSSLQTNQTRMSLEDNGSHWRHCR</sequence>
<dbReference type="EMBL" id="JAGFBS010000027">
    <property type="protein sequence ID" value="KAG6372495.1"/>
    <property type="molecule type" value="Genomic_DNA"/>
</dbReference>
<dbReference type="AlphaFoldDB" id="A0A8I2YII1"/>
<reference evidence="1" key="1">
    <citation type="submission" date="2021-03" db="EMBL/GenBank/DDBJ databases">
        <title>Evolutionary innovations through gain and loss of genes in the ectomycorrhizal Boletales.</title>
        <authorList>
            <person name="Wu G."/>
            <person name="Miyauchi S."/>
            <person name="Morin E."/>
            <person name="Yang Z.-L."/>
            <person name="Xu J."/>
            <person name="Martin F.M."/>
        </authorList>
    </citation>
    <scope>NUCLEOTIDE SEQUENCE</scope>
    <source>
        <strain evidence="1">BR01</strain>
    </source>
</reference>
<evidence type="ECO:0000313" key="1">
    <source>
        <dbReference type="EMBL" id="KAG6372495.1"/>
    </source>
</evidence>
<accession>A0A8I2YII1</accession>
<keyword evidence="2" id="KW-1185">Reference proteome</keyword>
<gene>
    <name evidence="1" type="ORF">JVT61DRAFT_7599</name>
</gene>
<evidence type="ECO:0000313" key="2">
    <source>
        <dbReference type="Proteomes" id="UP000683000"/>
    </source>
</evidence>
<name>A0A8I2YII1_9AGAM</name>
<comment type="caution">
    <text evidence="1">The sequence shown here is derived from an EMBL/GenBank/DDBJ whole genome shotgun (WGS) entry which is preliminary data.</text>
</comment>